<keyword evidence="3" id="KW-0805">Transcription regulation</keyword>
<keyword evidence="11" id="KW-1185">Reference proteome</keyword>
<dbReference type="FunFam" id="1.10.10.10:FF:000027">
    <property type="entry name" value="Heat shock transcription factor 1"/>
    <property type="match status" value="1"/>
</dbReference>
<feature type="compositionally biased region" description="Polar residues" evidence="8">
    <location>
        <begin position="170"/>
        <end position="194"/>
    </location>
</feature>
<feature type="compositionally biased region" description="Low complexity" evidence="8">
    <location>
        <begin position="516"/>
        <end position="545"/>
    </location>
</feature>
<dbReference type="GO" id="GO:0003700">
    <property type="term" value="F:DNA-binding transcription factor activity"/>
    <property type="evidence" value="ECO:0007669"/>
    <property type="project" value="InterPro"/>
</dbReference>
<dbReference type="GO" id="GO:0005634">
    <property type="term" value="C:nucleus"/>
    <property type="evidence" value="ECO:0007669"/>
    <property type="project" value="UniProtKB-SubCell"/>
</dbReference>
<dbReference type="Pfam" id="PF00447">
    <property type="entry name" value="HSF_DNA-bind"/>
    <property type="match status" value="1"/>
</dbReference>
<feature type="region of interest" description="Disordered" evidence="8">
    <location>
        <begin position="462"/>
        <end position="551"/>
    </location>
</feature>
<evidence type="ECO:0000256" key="1">
    <source>
        <dbReference type="ARBA" id="ARBA00004123"/>
    </source>
</evidence>
<evidence type="ECO:0000313" key="10">
    <source>
        <dbReference type="EMBL" id="CAG8524890.1"/>
    </source>
</evidence>
<evidence type="ECO:0000256" key="7">
    <source>
        <dbReference type="RuleBase" id="RU004020"/>
    </source>
</evidence>
<evidence type="ECO:0000256" key="6">
    <source>
        <dbReference type="ARBA" id="ARBA00023242"/>
    </source>
</evidence>
<sequence>MSANENIRNTSTNIMPSQSNEMLSYEVFGDNSHMTEGDSLFHEESGKYDLDTVSVFVAKLYQLLDGDEYKEYLTWNETGDVFVICNMDEFAQNVLPKYFKHCKFTSFVRQLNIYGFYRVSDARKSKHVRSKHACVFSHSQFRRGRQDLLPNIRRKVAKTPRRKPRPSEPLISQDQGETNLASSPSSVYANSKSGSILKDPPSLSLLTSFAETKDFATHADKSDGDNAMRKRIAELTLTTENLRKDLKNMNDIVNERLLPEVRSLTEDLQKHHNHLIQLTQLVAYNSSPEDLQLLQASRGHTRHFPSHDLPSAKRVRLDDKQSTSIKMEQSNLSSSVANVPTVPSSSVSNVPTVPSSVPAPYANVFAPHPNNNLMNTPSSSVADTSVQGDPSVSQPLTISTEPHPTFNMSGSSIIGEFQHPSHNAPHNITTFNGSWDATCPLIQNPVGTVSSTFLFPTEAPEQSPIIFSPSSNQQNSSPPHSQQHSPVSSVAHPSSPTKYGDNTATSVNLISNAVESSNDGHNGGSNSPRHGDVIVSVSPTSTSPISQPPTAMPNYYHPPILEEMYNSFQNY</sequence>
<dbReference type="SMART" id="SM00415">
    <property type="entry name" value="HSF"/>
    <property type="match status" value="1"/>
</dbReference>
<gene>
    <name evidence="10" type="ORF">AMORRO_LOCUS4390</name>
</gene>
<dbReference type="PANTHER" id="PTHR10015:SF427">
    <property type="entry name" value="HEAT SHOCK FACTOR PROTEIN"/>
    <property type="match status" value="1"/>
</dbReference>
<dbReference type="PRINTS" id="PR00056">
    <property type="entry name" value="HSFDOMAIN"/>
</dbReference>
<dbReference type="InterPro" id="IPR036390">
    <property type="entry name" value="WH_DNA-bd_sf"/>
</dbReference>
<dbReference type="EMBL" id="CAJVPV010002385">
    <property type="protein sequence ID" value="CAG8524890.1"/>
    <property type="molecule type" value="Genomic_DNA"/>
</dbReference>
<evidence type="ECO:0000259" key="9">
    <source>
        <dbReference type="SMART" id="SM00415"/>
    </source>
</evidence>
<dbReference type="Proteomes" id="UP000789342">
    <property type="component" value="Unassembled WGS sequence"/>
</dbReference>
<feature type="region of interest" description="Disordered" evidence="8">
    <location>
        <begin position="150"/>
        <end position="194"/>
    </location>
</feature>
<dbReference type="InterPro" id="IPR000232">
    <property type="entry name" value="HSF_DNA-bd"/>
</dbReference>
<feature type="compositionally biased region" description="Low complexity" evidence="8">
    <location>
        <begin position="468"/>
        <end position="496"/>
    </location>
</feature>
<feature type="region of interest" description="Disordered" evidence="8">
    <location>
        <begin position="326"/>
        <end position="346"/>
    </location>
</feature>
<dbReference type="Gene3D" id="1.10.10.10">
    <property type="entry name" value="Winged helix-like DNA-binding domain superfamily/Winged helix DNA-binding domain"/>
    <property type="match status" value="1"/>
</dbReference>
<feature type="compositionally biased region" description="Low complexity" evidence="8">
    <location>
        <begin position="333"/>
        <end position="346"/>
    </location>
</feature>
<organism evidence="10 11">
    <name type="scientific">Acaulospora morrowiae</name>
    <dbReference type="NCBI Taxonomy" id="94023"/>
    <lineage>
        <taxon>Eukaryota</taxon>
        <taxon>Fungi</taxon>
        <taxon>Fungi incertae sedis</taxon>
        <taxon>Mucoromycota</taxon>
        <taxon>Glomeromycotina</taxon>
        <taxon>Glomeromycetes</taxon>
        <taxon>Diversisporales</taxon>
        <taxon>Acaulosporaceae</taxon>
        <taxon>Acaulospora</taxon>
    </lineage>
</organism>
<name>A0A9N9FD71_9GLOM</name>
<keyword evidence="6" id="KW-0539">Nucleus</keyword>
<dbReference type="OrthoDB" id="60033at2759"/>
<feature type="compositionally biased region" description="Polar residues" evidence="8">
    <location>
        <begin position="500"/>
        <end position="515"/>
    </location>
</feature>
<protein>
    <submittedName>
        <fullName evidence="10">10765_t:CDS:1</fullName>
    </submittedName>
</protein>
<evidence type="ECO:0000256" key="5">
    <source>
        <dbReference type="ARBA" id="ARBA00023163"/>
    </source>
</evidence>
<evidence type="ECO:0000256" key="8">
    <source>
        <dbReference type="SAM" id="MobiDB-lite"/>
    </source>
</evidence>
<dbReference type="GO" id="GO:0043565">
    <property type="term" value="F:sequence-specific DNA binding"/>
    <property type="evidence" value="ECO:0007669"/>
    <property type="project" value="InterPro"/>
</dbReference>
<feature type="domain" description="HSF-type DNA-binding" evidence="9">
    <location>
        <begin position="52"/>
        <end position="155"/>
    </location>
</feature>
<accession>A0A9N9FD71</accession>
<proteinExistence type="inferred from homology"/>
<feature type="compositionally biased region" description="Basic residues" evidence="8">
    <location>
        <begin position="152"/>
        <end position="164"/>
    </location>
</feature>
<dbReference type="SUPFAM" id="SSF46785">
    <property type="entry name" value="Winged helix' DNA-binding domain"/>
    <property type="match status" value="1"/>
</dbReference>
<dbReference type="InterPro" id="IPR036388">
    <property type="entry name" value="WH-like_DNA-bd_sf"/>
</dbReference>
<reference evidence="10" key="1">
    <citation type="submission" date="2021-06" db="EMBL/GenBank/DDBJ databases">
        <authorList>
            <person name="Kallberg Y."/>
            <person name="Tangrot J."/>
            <person name="Rosling A."/>
        </authorList>
    </citation>
    <scope>NUCLEOTIDE SEQUENCE</scope>
    <source>
        <strain evidence="10">CL551</strain>
    </source>
</reference>
<evidence type="ECO:0000256" key="4">
    <source>
        <dbReference type="ARBA" id="ARBA00023125"/>
    </source>
</evidence>
<comment type="subcellular location">
    <subcellularLocation>
        <location evidence="1">Nucleus</location>
    </subcellularLocation>
</comment>
<dbReference type="AlphaFoldDB" id="A0A9N9FD71"/>
<comment type="similarity">
    <text evidence="2 7">Belongs to the HSF family.</text>
</comment>
<evidence type="ECO:0000256" key="2">
    <source>
        <dbReference type="ARBA" id="ARBA00006403"/>
    </source>
</evidence>
<keyword evidence="4" id="KW-0238">DNA-binding</keyword>
<evidence type="ECO:0000313" key="11">
    <source>
        <dbReference type="Proteomes" id="UP000789342"/>
    </source>
</evidence>
<comment type="caution">
    <text evidence="10">The sequence shown here is derived from an EMBL/GenBank/DDBJ whole genome shotgun (WGS) entry which is preliminary data.</text>
</comment>
<keyword evidence="5" id="KW-0804">Transcription</keyword>
<dbReference type="PANTHER" id="PTHR10015">
    <property type="entry name" value="HEAT SHOCK TRANSCRIPTION FACTOR"/>
    <property type="match status" value="1"/>
</dbReference>
<evidence type="ECO:0000256" key="3">
    <source>
        <dbReference type="ARBA" id="ARBA00023015"/>
    </source>
</evidence>